<protein>
    <submittedName>
        <fullName evidence="4">G6PDH family F420-dependent oxidoreductase</fullName>
    </submittedName>
    <submittedName>
        <fullName evidence="3">LLM class F420-dependent oxidoreductase</fullName>
    </submittedName>
</protein>
<dbReference type="RefSeq" id="WP_140459398.1">
    <property type="nucleotide sequence ID" value="NZ_BAABFI010000008.1"/>
</dbReference>
<evidence type="ECO:0000313" key="3">
    <source>
        <dbReference type="EMBL" id="GIG32306.1"/>
    </source>
</evidence>
<evidence type="ECO:0000259" key="2">
    <source>
        <dbReference type="Pfam" id="PF00296"/>
    </source>
</evidence>
<dbReference type="Pfam" id="PF00296">
    <property type="entry name" value="Bac_luciferase"/>
    <property type="match status" value="1"/>
</dbReference>
<dbReference type="Proteomes" id="UP000577956">
    <property type="component" value="Unassembled WGS sequence"/>
</dbReference>
<dbReference type="PANTHER" id="PTHR43244:SF1">
    <property type="entry name" value="5,10-METHYLENETETRAHYDROMETHANOPTERIN REDUCTASE"/>
    <property type="match status" value="1"/>
</dbReference>
<reference evidence="4 5" key="1">
    <citation type="submission" date="2020-07" db="EMBL/GenBank/DDBJ databases">
        <title>Sequencing the genomes of 1000 actinobacteria strains.</title>
        <authorList>
            <person name="Klenk H.-P."/>
        </authorList>
    </citation>
    <scope>NUCLEOTIDE SEQUENCE [LARGE SCALE GENOMIC DNA]</scope>
    <source>
        <strain evidence="4 5">DSM 24482</strain>
    </source>
</reference>
<dbReference type="AlphaFoldDB" id="A0A7Y9FGT7"/>
<organism evidence="4 5">
    <name type="scientific">Cellulomonas oligotrophica</name>
    <dbReference type="NCBI Taxonomy" id="931536"/>
    <lineage>
        <taxon>Bacteria</taxon>
        <taxon>Bacillati</taxon>
        <taxon>Actinomycetota</taxon>
        <taxon>Actinomycetes</taxon>
        <taxon>Micrococcales</taxon>
        <taxon>Cellulomonadaceae</taxon>
        <taxon>Cellulomonas</taxon>
    </lineage>
</organism>
<dbReference type="InterPro" id="IPR036661">
    <property type="entry name" value="Luciferase-like_sf"/>
</dbReference>
<evidence type="ECO:0000313" key="6">
    <source>
        <dbReference type="Proteomes" id="UP000618382"/>
    </source>
</evidence>
<dbReference type="EMBL" id="JACCBK010000001">
    <property type="protein sequence ID" value="NYD86908.1"/>
    <property type="molecule type" value="Genomic_DNA"/>
</dbReference>
<dbReference type="InterPro" id="IPR019945">
    <property type="entry name" value="F420_G6P_DH-rel"/>
</dbReference>
<dbReference type="SUPFAM" id="SSF51679">
    <property type="entry name" value="Bacterial luciferase-like"/>
    <property type="match status" value="1"/>
</dbReference>
<evidence type="ECO:0000256" key="1">
    <source>
        <dbReference type="ARBA" id="ARBA00023002"/>
    </source>
</evidence>
<dbReference type="InterPro" id="IPR050564">
    <property type="entry name" value="F420-G6PD/mer"/>
</dbReference>
<keyword evidence="6" id="KW-1185">Reference proteome</keyword>
<dbReference type="EMBL" id="BONN01000003">
    <property type="protein sequence ID" value="GIG32306.1"/>
    <property type="molecule type" value="Genomic_DNA"/>
</dbReference>
<dbReference type="InterPro" id="IPR011251">
    <property type="entry name" value="Luciferase-like_dom"/>
</dbReference>
<dbReference type="PANTHER" id="PTHR43244">
    <property type="match status" value="1"/>
</dbReference>
<feature type="domain" description="Luciferase-like" evidence="2">
    <location>
        <begin position="3"/>
        <end position="297"/>
    </location>
</feature>
<accession>A0A7Y9FGT7</accession>
<keyword evidence="1" id="KW-0560">Oxidoreductase</keyword>
<evidence type="ECO:0000313" key="5">
    <source>
        <dbReference type="Proteomes" id="UP000577956"/>
    </source>
</evidence>
<dbReference type="NCBIfam" id="TIGR03557">
    <property type="entry name" value="F420_G6P_family"/>
    <property type="match status" value="1"/>
</dbReference>
<reference evidence="3 6" key="2">
    <citation type="submission" date="2021-01" db="EMBL/GenBank/DDBJ databases">
        <title>Whole genome shotgun sequence of Cellulomonas oligotrophica NBRC 109435.</title>
        <authorList>
            <person name="Komaki H."/>
            <person name="Tamura T."/>
        </authorList>
    </citation>
    <scope>NUCLEOTIDE SEQUENCE [LARGE SCALE GENOMIC DNA]</scope>
    <source>
        <strain evidence="3 6">NBRC 109435</strain>
    </source>
</reference>
<proteinExistence type="predicted"/>
<sequence length="331" mass="36364">MTRFGYTLMTEQSGPRELVRYAQAADRLGFDFAVSSDHYFPWVDEQGHSSYAWSLLGAVAQATERLDLMTYVTCPTVRYHPVVVAQKAATLGLLSDNRFTLGLGSGENLNEHVVGERWPAVGERHDMLEEAVEIIRALLAGERLTWQGVHFRVDSAKVWDLPEERVEIGVAVSGTQSVARFAPLVDHLVAVQPDAELVEQWDEVRNAAGVAGARSRKVGQIPISWDPDRERAVARAHEQFRWFGGGWHVNADLPTTEAFDAASQFVRPEDVAESIPCGPDLDGIVEAVSAYWEAGFTDVALVQVGDEGQQRFLDEAAGPLLDKLRAAAPSA</sequence>
<dbReference type="Gene3D" id="3.20.20.30">
    <property type="entry name" value="Luciferase-like domain"/>
    <property type="match status" value="1"/>
</dbReference>
<dbReference type="Proteomes" id="UP000618382">
    <property type="component" value="Unassembled WGS sequence"/>
</dbReference>
<evidence type="ECO:0000313" key="4">
    <source>
        <dbReference type="EMBL" id="NYD86908.1"/>
    </source>
</evidence>
<gene>
    <name evidence="4" type="ORF">BKA21_002457</name>
    <name evidence="3" type="ORF">Col01nite_14650</name>
</gene>
<dbReference type="GO" id="GO:0016705">
    <property type="term" value="F:oxidoreductase activity, acting on paired donors, with incorporation or reduction of molecular oxygen"/>
    <property type="evidence" value="ECO:0007669"/>
    <property type="project" value="InterPro"/>
</dbReference>
<comment type="caution">
    <text evidence="4">The sequence shown here is derived from an EMBL/GenBank/DDBJ whole genome shotgun (WGS) entry which is preliminary data.</text>
</comment>
<name>A0A7Y9FGT7_9CELL</name>